<organism evidence="1 2">
    <name type="scientific">Iphiclides podalirius</name>
    <name type="common">scarce swallowtail</name>
    <dbReference type="NCBI Taxonomy" id="110791"/>
    <lineage>
        <taxon>Eukaryota</taxon>
        <taxon>Metazoa</taxon>
        <taxon>Ecdysozoa</taxon>
        <taxon>Arthropoda</taxon>
        <taxon>Hexapoda</taxon>
        <taxon>Insecta</taxon>
        <taxon>Pterygota</taxon>
        <taxon>Neoptera</taxon>
        <taxon>Endopterygota</taxon>
        <taxon>Lepidoptera</taxon>
        <taxon>Glossata</taxon>
        <taxon>Ditrysia</taxon>
        <taxon>Papilionoidea</taxon>
        <taxon>Papilionidae</taxon>
        <taxon>Papilioninae</taxon>
        <taxon>Iphiclides</taxon>
    </lineage>
</organism>
<proteinExistence type="predicted"/>
<dbReference type="EMBL" id="OW152825">
    <property type="protein sequence ID" value="CAH2041292.1"/>
    <property type="molecule type" value="Genomic_DNA"/>
</dbReference>
<accession>A0ABN8HTW9</accession>
<protein>
    <recommendedName>
        <fullName evidence="3">Secreted protein</fullName>
    </recommendedName>
</protein>
<evidence type="ECO:0008006" key="3">
    <source>
        <dbReference type="Google" id="ProtNLM"/>
    </source>
</evidence>
<dbReference type="Proteomes" id="UP000837857">
    <property type="component" value="Chromosome 13"/>
</dbReference>
<feature type="non-terminal residue" evidence="1">
    <location>
        <position position="71"/>
    </location>
</feature>
<gene>
    <name evidence="1" type="ORF">IPOD504_LOCUS3063</name>
</gene>
<keyword evidence="2" id="KW-1185">Reference proteome</keyword>
<name>A0ABN8HTW9_9NEOP</name>
<evidence type="ECO:0000313" key="1">
    <source>
        <dbReference type="EMBL" id="CAH2041292.1"/>
    </source>
</evidence>
<evidence type="ECO:0000313" key="2">
    <source>
        <dbReference type="Proteomes" id="UP000837857"/>
    </source>
</evidence>
<sequence>MKVWCLRCSAPTLMASRPSSSLTPRAFSLTRCSVSLQSWKYLCSSRDAASICAVRLQLFRPCYWLIKLFLR</sequence>
<reference evidence="1" key="1">
    <citation type="submission" date="2022-03" db="EMBL/GenBank/DDBJ databases">
        <authorList>
            <person name="Martin H S."/>
        </authorList>
    </citation>
    <scope>NUCLEOTIDE SEQUENCE</scope>
</reference>